<dbReference type="InterPro" id="IPR051393">
    <property type="entry name" value="ABC_transporter_permease"/>
</dbReference>
<organism evidence="10 11">
    <name type="scientific">Arthrobacter alpinus</name>
    <dbReference type="NCBI Taxonomy" id="656366"/>
    <lineage>
        <taxon>Bacteria</taxon>
        <taxon>Bacillati</taxon>
        <taxon>Actinomycetota</taxon>
        <taxon>Actinomycetes</taxon>
        <taxon>Micrococcales</taxon>
        <taxon>Micrococcaceae</taxon>
        <taxon>Arthrobacter</taxon>
    </lineage>
</organism>
<dbReference type="InterPro" id="IPR000515">
    <property type="entry name" value="MetI-like"/>
</dbReference>
<dbReference type="GO" id="GO:0005886">
    <property type="term" value="C:plasma membrane"/>
    <property type="evidence" value="ECO:0007669"/>
    <property type="project" value="UniProtKB-SubCell"/>
</dbReference>
<evidence type="ECO:0000256" key="7">
    <source>
        <dbReference type="RuleBase" id="RU363032"/>
    </source>
</evidence>
<evidence type="ECO:0000256" key="8">
    <source>
        <dbReference type="SAM" id="MobiDB-lite"/>
    </source>
</evidence>
<dbReference type="CDD" id="cd06261">
    <property type="entry name" value="TM_PBP2"/>
    <property type="match status" value="1"/>
</dbReference>
<comment type="similarity">
    <text evidence="7">Belongs to the binding-protein-dependent transport system permease family.</text>
</comment>
<evidence type="ECO:0000313" key="10">
    <source>
        <dbReference type="EMBL" id="SEE80976.1"/>
    </source>
</evidence>
<evidence type="ECO:0000256" key="3">
    <source>
        <dbReference type="ARBA" id="ARBA00022475"/>
    </source>
</evidence>
<feature type="transmembrane region" description="Helical" evidence="7">
    <location>
        <begin position="125"/>
        <end position="145"/>
    </location>
</feature>
<evidence type="ECO:0000256" key="4">
    <source>
        <dbReference type="ARBA" id="ARBA00022692"/>
    </source>
</evidence>
<dbReference type="PANTHER" id="PTHR30193:SF37">
    <property type="entry name" value="INNER MEMBRANE ABC TRANSPORTER PERMEASE PROTEIN YCJO"/>
    <property type="match status" value="1"/>
</dbReference>
<dbReference type="Proteomes" id="UP000182725">
    <property type="component" value="Unassembled WGS sequence"/>
</dbReference>
<evidence type="ECO:0000256" key="1">
    <source>
        <dbReference type="ARBA" id="ARBA00004651"/>
    </source>
</evidence>
<name>A0A1H5LVB4_9MICC</name>
<feature type="region of interest" description="Disordered" evidence="8">
    <location>
        <begin position="1"/>
        <end position="21"/>
    </location>
</feature>
<dbReference type="EMBL" id="FNTV01000001">
    <property type="protein sequence ID" value="SEE80976.1"/>
    <property type="molecule type" value="Genomic_DNA"/>
</dbReference>
<protein>
    <submittedName>
        <fullName evidence="10">Alpha-1,4-digalacturonate transport system permease protein</fullName>
    </submittedName>
</protein>
<reference evidence="10 11" key="1">
    <citation type="submission" date="2016-10" db="EMBL/GenBank/DDBJ databases">
        <authorList>
            <person name="de Groot N.N."/>
        </authorList>
    </citation>
    <scope>NUCLEOTIDE SEQUENCE [LARGE SCALE GENOMIC DNA]</scope>
    <source>
        <strain evidence="10 11">DSM 22274</strain>
    </source>
</reference>
<keyword evidence="6 7" id="KW-0472">Membrane</keyword>
<dbReference type="PANTHER" id="PTHR30193">
    <property type="entry name" value="ABC TRANSPORTER PERMEASE PROTEIN"/>
    <property type="match status" value="1"/>
</dbReference>
<feature type="transmembrane region" description="Helical" evidence="7">
    <location>
        <begin position="223"/>
        <end position="244"/>
    </location>
</feature>
<feature type="domain" description="ABC transmembrane type-1" evidence="9">
    <location>
        <begin position="87"/>
        <end position="300"/>
    </location>
</feature>
<proteinExistence type="inferred from homology"/>
<dbReference type="Gene3D" id="1.10.3720.10">
    <property type="entry name" value="MetI-like"/>
    <property type="match status" value="1"/>
</dbReference>
<dbReference type="PROSITE" id="PS50928">
    <property type="entry name" value="ABC_TM1"/>
    <property type="match status" value="1"/>
</dbReference>
<keyword evidence="2 7" id="KW-0813">Transport</keyword>
<accession>A0A1H5LVB4</accession>
<feature type="transmembrane region" description="Helical" evidence="7">
    <location>
        <begin position="279"/>
        <end position="303"/>
    </location>
</feature>
<gene>
    <name evidence="10" type="ORF">SAMN04489740_2628</name>
</gene>
<keyword evidence="5 7" id="KW-1133">Transmembrane helix</keyword>
<sequence>MGGQPNREPTGADQGDSGRSKTSNRYSLAPLILISANLLLFALFFAWPGAIGLIYSFTDYTGVGDADFVGLDNYSQLMADPTFYQALTRTLLFAVMAVPLSYIISLAIASLLVSKYAVGKTIARVVFFIPWLISPIVTGVIWRWMFGENFGLVNFLIASLGGAPVPWQSNADISLIVVVFAASWAGTAFNMLLFIAAIKNVPQAYYEAAELDGAGSWAKFKHITLPSIAPTSFIVILLSTIGAVKEYAMIQALNNGGPGTENNLLVQYIYRTGFQNGQIGYASAASMILMVILMVIALAQLWVNKRKGA</sequence>
<keyword evidence="3" id="KW-1003">Cell membrane</keyword>
<dbReference type="Pfam" id="PF00528">
    <property type="entry name" value="BPD_transp_1"/>
    <property type="match status" value="1"/>
</dbReference>
<feature type="transmembrane region" description="Helical" evidence="7">
    <location>
        <begin position="173"/>
        <end position="198"/>
    </location>
</feature>
<feature type="transmembrane region" description="Helical" evidence="7">
    <location>
        <begin position="28"/>
        <end position="47"/>
    </location>
</feature>
<evidence type="ECO:0000259" key="9">
    <source>
        <dbReference type="PROSITE" id="PS50928"/>
    </source>
</evidence>
<evidence type="ECO:0000256" key="5">
    <source>
        <dbReference type="ARBA" id="ARBA00022989"/>
    </source>
</evidence>
<dbReference type="InterPro" id="IPR035906">
    <property type="entry name" value="MetI-like_sf"/>
</dbReference>
<evidence type="ECO:0000313" key="11">
    <source>
        <dbReference type="Proteomes" id="UP000182725"/>
    </source>
</evidence>
<keyword evidence="4 7" id="KW-0812">Transmembrane</keyword>
<feature type="transmembrane region" description="Helical" evidence="7">
    <location>
        <begin position="91"/>
        <end position="113"/>
    </location>
</feature>
<evidence type="ECO:0000256" key="6">
    <source>
        <dbReference type="ARBA" id="ARBA00023136"/>
    </source>
</evidence>
<dbReference type="AlphaFoldDB" id="A0A1H5LVB4"/>
<comment type="subcellular location">
    <subcellularLocation>
        <location evidence="1 7">Cell membrane</location>
        <topology evidence="1 7">Multi-pass membrane protein</topology>
    </subcellularLocation>
</comment>
<dbReference type="SUPFAM" id="SSF161098">
    <property type="entry name" value="MetI-like"/>
    <property type="match status" value="1"/>
</dbReference>
<evidence type="ECO:0000256" key="2">
    <source>
        <dbReference type="ARBA" id="ARBA00022448"/>
    </source>
</evidence>
<dbReference type="GO" id="GO:0055085">
    <property type="term" value="P:transmembrane transport"/>
    <property type="evidence" value="ECO:0007669"/>
    <property type="project" value="InterPro"/>
</dbReference>